<dbReference type="AlphaFoldDB" id="D5ACA5"/>
<organism evidence="1">
    <name type="scientific">Picea sitchensis</name>
    <name type="common">Sitka spruce</name>
    <name type="synonym">Pinus sitchensis</name>
    <dbReference type="NCBI Taxonomy" id="3332"/>
    <lineage>
        <taxon>Eukaryota</taxon>
        <taxon>Viridiplantae</taxon>
        <taxon>Streptophyta</taxon>
        <taxon>Embryophyta</taxon>
        <taxon>Tracheophyta</taxon>
        <taxon>Spermatophyta</taxon>
        <taxon>Pinopsida</taxon>
        <taxon>Pinidae</taxon>
        <taxon>Conifers I</taxon>
        <taxon>Pinales</taxon>
        <taxon>Pinaceae</taxon>
        <taxon>Picea</taxon>
    </lineage>
</organism>
<proteinExistence type="evidence at transcript level"/>
<name>D5ACA5_PICSI</name>
<sequence>MVKGHTEQNGDRMPGLKHLRIRGLYGLTKDHLDNLKASLDGGLQQQSELVKPQFYHNGHYMFSYHDDRSIDVEVCPKCENARLVYDCPRERCQKKKGHKLQQCRGCIFCIARCEECGRCIDDNEFEETFCLDLLCSACWLQLPKCLECNRPGCGRHADHFIRRPDTSFVCGDCMGVSAGCLGPDFDDFA</sequence>
<dbReference type="InterPro" id="IPR017900">
    <property type="entry name" value="4Fe4S_Fe_S_CS"/>
</dbReference>
<protein>
    <submittedName>
        <fullName evidence="1">Uncharacterized protein</fullName>
    </submittedName>
</protein>
<reference evidence="1" key="1">
    <citation type="submission" date="2010-04" db="EMBL/GenBank/DDBJ databases">
        <authorList>
            <person name="Reid K.E."/>
            <person name="Liao N."/>
            <person name="Chan S."/>
            <person name="Docking R."/>
            <person name="Taylor G."/>
            <person name="Moore R."/>
            <person name="Mayo M."/>
            <person name="Munro S."/>
            <person name="King J."/>
            <person name="Yanchuk A."/>
            <person name="Holt R."/>
            <person name="Jones S."/>
            <person name="Marra M."/>
            <person name="Ritland C.E."/>
            <person name="Ritland K."/>
            <person name="Bohlmann J."/>
        </authorList>
    </citation>
    <scope>NUCLEOTIDE SEQUENCE</scope>
    <source>
        <tissue evidence="1">Bud</tissue>
    </source>
</reference>
<evidence type="ECO:0000313" key="1">
    <source>
        <dbReference type="EMBL" id="ADE77174.1"/>
    </source>
</evidence>
<dbReference type="PROSITE" id="PS00198">
    <property type="entry name" value="4FE4S_FER_1"/>
    <property type="match status" value="1"/>
</dbReference>
<accession>D5ACA5</accession>
<dbReference type="EMBL" id="BT123879">
    <property type="protein sequence ID" value="ADE77174.1"/>
    <property type="molecule type" value="mRNA"/>
</dbReference>